<dbReference type="InterPro" id="IPR054000">
    <property type="entry name" value="MLKL_N"/>
</dbReference>
<dbReference type="EMBL" id="KV419458">
    <property type="protein sequence ID" value="KZS87038.1"/>
    <property type="molecule type" value="Genomic_DNA"/>
</dbReference>
<gene>
    <name evidence="2" type="ORF">SISNIDRAFT_461263</name>
</gene>
<evidence type="ECO:0000313" key="2">
    <source>
        <dbReference type="EMBL" id="KZS87038.1"/>
    </source>
</evidence>
<reference evidence="2 3" key="1">
    <citation type="journal article" date="2016" name="Mol. Biol. Evol.">
        <title>Comparative Genomics of Early-Diverging Mushroom-Forming Fungi Provides Insights into the Origins of Lignocellulose Decay Capabilities.</title>
        <authorList>
            <person name="Nagy L.G."/>
            <person name="Riley R."/>
            <person name="Tritt A."/>
            <person name="Adam C."/>
            <person name="Daum C."/>
            <person name="Floudas D."/>
            <person name="Sun H."/>
            <person name="Yadav J.S."/>
            <person name="Pangilinan J."/>
            <person name="Larsson K.H."/>
            <person name="Matsuura K."/>
            <person name="Barry K."/>
            <person name="Labutti K."/>
            <person name="Kuo R."/>
            <person name="Ohm R.A."/>
            <person name="Bhattacharya S.S."/>
            <person name="Shirouzu T."/>
            <person name="Yoshinaga Y."/>
            <person name="Martin F.M."/>
            <person name="Grigoriev I.V."/>
            <person name="Hibbett D.S."/>
        </authorList>
    </citation>
    <scope>NUCLEOTIDE SEQUENCE [LARGE SCALE GENOMIC DNA]</scope>
    <source>
        <strain evidence="2 3">HHB9708</strain>
    </source>
</reference>
<dbReference type="CDD" id="cd21037">
    <property type="entry name" value="MLKL_NTD"/>
    <property type="match status" value="1"/>
</dbReference>
<sequence>MPLAADVTSNLLRSLKIVQSLGEAVPHGGILKAVAGVGIILLETAERVRQNKEECVDIARRAAEHISMLNRFGEVDDISEDLIERLERYHKVLEEVLKKVERLGADSSWKRTLRQSSVQDETKECLSSLNEAYQMNECANVEAGFPSITGSR</sequence>
<dbReference type="AlphaFoldDB" id="A0A164MU69"/>
<evidence type="ECO:0000259" key="1">
    <source>
        <dbReference type="Pfam" id="PF22215"/>
    </source>
</evidence>
<feature type="domain" description="Mixed lineage kinase" evidence="1">
    <location>
        <begin position="33"/>
        <end position="134"/>
    </location>
</feature>
<keyword evidence="3" id="KW-1185">Reference proteome</keyword>
<dbReference type="InterPro" id="IPR059179">
    <property type="entry name" value="MLKL-like_MCAfunc"/>
</dbReference>
<dbReference type="Proteomes" id="UP000076722">
    <property type="component" value="Unassembled WGS sequence"/>
</dbReference>
<dbReference type="GO" id="GO:0007166">
    <property type="term" value="P:cell surface receptor signaling pathway"/>
    <property type="evidence" value="ECO:0007669"/>
    <property type="project" value="InterPro"/>
</dbReference>
<organism evidence="2 3">
    <name type="scientific">Sistotremastrum niveocremeum HHB9708</name>
    <dbReference type="NCBI Taxonomy" id="1314777"/>
    <lineage>
        <taxon>Eukaryota</taxon>
        <taxon>Fungi</taxon>
        <taxon>Dikarya</taxon>
        <taxon>Basidiomycota</taxon>
        <taxon>Agaricomycotina</taxon>
        <taxon>Agaricomycetes</taxon>
        <taxon>Sistotremastrales</taxon>
        <taxon>Sistotremastraceae</taxon>
        <taxon>Sertulicium</taxon>
        <taxon>Sertulicium niveocremeum</taxon>
    </lineage>
</organism>
<dbReference type="Pfam" id="PF22215">
    <property type="entry name" value="MLKL_N"/>
    <property type="match status" value="1"/>
</dbReference>
<dbReference type="OrthoDB" id="192148at2759"/>
<dbReference type="Gene3D" id="1.20.930.20">
    <property type="entry name" value="Adaptor protein Cbl, N-terminal domain"/>
    <property type="match status" value="1"/>
</dbReference>
<dbReference type="InterPro" id="IPR036537">
    <property type="entry name" value="Adaptor_Cbl_N_dom_sf"/>
</dbReference>
<evidence type="ECO:0000313" key="3">
    <source>
        <dbReference type="Proteomes" id="UP000076722"/>
    </source>
</evidence>
<protein>
    <recommendedName>
        <fullName evidence="1">Mixed lineage kinase domain-containing protein</fullName>
    </recommendedName>
</protein>
<proteinExistence type="predicted"/>
<name>A0A164MU69_9AGAM</name>
<accession>A0A164MU69</accession>